<feature type="domain" description="T-SNARE coiled-coil homology" evidence="10">
    <location>
        <begin position="422"/>
        <end position="484"/>
    </location>
</feature>
<evidence type="ECO:0000259" key="11">
    <source>
        <dbReference type="PROSITE" id="PS50885"/>
    </source>
</evidence>
<dbReference type="GO" id="GO:0007165">
    <property type="term" value="P:signal transduction"/>
    <property type="evidence" value="ECO:0007669"/>
    <property type="project" value="UniProtKB-KW"/>
</dbReference>
<feature type="domain" description="Methyl-accepting transducer" evidence="9">
    <location>
        <begin position="270"/>
        <end position="492"/>
    </location>
</feature>
<evidence type="ECO:0000256" key="7">
    <source>
        <dbReference type="PROSITE-ProRule" id="PRU00284"/>
    </source>
</evidence>
<keyword evidence="8" id="KW-0472">Membrane</keyword>
<dbReference type="InterPro" id="IPR004090">
    <property type="entry name" value="Chemotax_Me-accpt_rcpt"/>
</dbReference>
<gene>
    <name evidence="12" type="primary">pctC</name>
    <name evidence="12" type="ORF">AXFE_17250</name>
</gene>
<dbReference type="InterPro" id="IPR024478">
    <property type="entry name" value="HlyB_4HB_MCP"/>
</dbReference>
<accession>A0A0D8HHL3</accession>
<dbReference type="PRINTS" id="PR00260">
    <property type="entry name" value="CHEMTRNSDUCR"/>
</dbReference>
<dbReference type="Pfam" id="PF12729">
    <property type="entry name" value="4HB_MCP_1"/>
    <property type="match status" value="1"/>
</dbReference>
<evidence type="ECO:0000256" key="1">
    <source>
        <dbReference type="ARBA" id="ARBA00004429"/>
    </source>
</evidence>
<keyword evidence="13" id="KW-1185">Reference proteome</keyword>
<dbReference type="EMBL" id="JXYS01000043">
    <property type="protein sequence ID" value="KJF17403.1"/>
    <property type="molecule type" value="Genomic_DNA"/>
</dbReference>
<keyword evidence="2" id="KW-1003">Cell membrane</keyword>
<dbReference type="PROSITE" id="PS50192">
    <property type="entry name" value="T_SNARE"/>
    <property type="match status" value="1"/>
</dbReference>
<dbReference type="SMART" id="SM00304">
    <property type="entry name" value="HAMP"/>
    <property type="match status" value="1"/>
</dbReference>
<dbReference type="Pfam" id="PF00672">
    <property type="entry name" value="HAMP"/>
    <property type="match status" value="1"/>
</dbReference>
<dbReference type="PATRIC" id="fig|1280514.3.peg.2264"/>
<dbReference type="STRING" id="1280514.AXFE_17250"/>
<protein>
    <submittedName>
        <fullName evidence="12">Methyl-accepting chemotaxis protein PctC</fullName>
    </submittedName>
</protein>
<dbReference type="PANTHER" id="PTHR32089:SF112">
    <property type="entry name" value="LYSOZYME-LIKE PROTEIN-RELATED"/>
    <property type="match status" value="1"/>
</dbReference>
<dbReference type="PROSITE" id="PS50885">
    <property type="entry name" value="HAMP"/>
    <property type="match status" value="1"/>
</dbReference>
<proteinExistence type="inferred from homology"/>
<evidence type="ECO:0000313" key="12">
    <source>
        <dbReference type="EMBL" id="KJF17403.1"/>
    </source>
</evidence>
<dbReference type="AlphaFoldDB" id="A0A0D8HHL3"/>
<reference evidence="12 13" key="1">
    <citation type="submission" date="2015-01" db="EMBL/GenBank/DDBJ databases">
        <title>Draft genome of the acidophilic iron oxidizer Acidithrix ferrooxidans strain Py-F3.</title>
        <authorList>
            <person name="Poehlein A."/>
            <person name="Eisen S."/>
            <person name="Schloemann M."/>
            <person name="Johnson B.D."/>
            <person name="Daniel R."/>
            <person name="Muehling M."/>
        </authorList>
    </citation>
    <scope>NUCLEOTIDE SEQUENCE [LARGE SCALE GENOMIC DNA]</scope>
    <source>
        <strain evidence="12 13">Py-F3</strain>
    </source>
</reference>
<sequence length="531" mass="54798">MRLATIVVMISIVALITAGVGVMQMSSINAAAQNIYQNGLLPVSYLASARANFLTSSGDLTKLAITTSPSSRAMLTKEFNSSSSSFEKAVANYKSNLQSFEGAKLVVVNKIQAADATLRSAISNGGMSLANPTTATRFGNLESSTLSPLTVNITSDLGTLMNDERSNAAQLATNANSTNTQSRLIMFIVLILGLGLSIAFAGVTAKTILSPIASMLRAIGRLGEGDLSSESGIDSTDEIGEMAKAFDKAVRRLNETLTQINNAATTLAASTVELNAASSQVGDNASSASDQASVVSAAIEEIATILTNLSSGATQMTESIGEISRSASQASEITQNAYALATSAAKTIAELDNASEKIGGVVSLIASIADQTNLLALNATIESARAGEAGKGFAVVADEVKDLAIETAKATKGIEVQIHEIKEETRHAVETITKIASVIAEVNQLQMTVSAAVEQQSAATGEITHSVEEVAVGSNEIATNVAGVAMASRSTTDAIEQSLIASNDLAHLASDLTGLVAQFQLKDIRAEVAFA</sequence>
<dbReference type="Gene3D" id="1.10.287.950">
    <property type="entry name" value="Methyl-accepting chemotaxis protein"/>
    <property type="match status" value="1"/>
</dbReference>
<evidence type="ECO:0000256" key="6">
    <source>
        <dbReference type="ARBA" id="ARBA00029447"/>
    </source>
</evidence>
<evidence type="ECO:0000256" key="3">
    <source>
        <dbReference type="ARBA" id="ARBA00022692"/>
    </source>
</evidence>
<keyword evidence="3 8" id="KW-0812">Transmembrane</keyword>
<comment type="similarity">
    <text evidence="6">Belongs to the methyl-accepting chemotaxis (MCP) protein family.</text>
</comment>
<comment type="subcellular location">
    <subcellularLocation>
        <location evidence="1">Cell inner membrane</location>
        <topology evidence="1">Multi-pass membrane protein</topology>
    </subcellularLocation>
</comment>
<dbReference type="PANTHER" id="PTHR32089">
    <property type="entry name" value="METHYL-ACCEPTING CHEMOTAXIS PROTEIN MCPB"/>
    <property type="match status" value="1"/>
</dbReference>
<feature type="domain" description="HAMP" evidence="11">
    <location>
        <begin position="206"/>
        <end position="258"/>
    </location>
</feature>
<keyword evidence="4 8" id="KW-1133">Transmembrane helix</keyword>
<dbReference type="PROSITE" id="PS50111">
    <property type="entry name" value="CHEMOTAXIS_TRANSDUC_2"/>
    <property type="match status" value="1"/>
</dbReference>
<evidence type="ECO:0000256" key="8">
    <source>
        <dbReference type="SAM" id="Phobius"/>
    </source>
</evidence>
<dbReference type="Proteomes" id="UP000032360">
    <property type="component" value="Unassembled WGS sequence"/>
</dbReference>
<feature type="transmembrane region" description="Helical" evidence="8">
    <location>
        <begin position="184"/>
        <end position="209"/>
    </location>
</feature>
<evidence type="ECO:0000313" key="13">
    <source>
        <dbReference type="Proteomes" id="UP000032360"/>
    </source>
</evidence>
<keyword evidence="5 7" id="KW-0807">Transducer</keyword>
<evidence type="ECO:0000256" key="5">
    <source>
        <dbReference type="ARBA" id="ARBA00023224"/>
    </source>
</evidence>
<organism evidence="12 13">
    <name type="scientific">Acidithrix ferrooxidans</name>
    <dbReference type="NCBI Taxonomy" id="1280514"/>
    <lineage>
        <taxon>Bacteria</taxon>
        <taxon>Bacillati</taxon>
        <taxon>Actinomycetota</taxon>
        <taxon>Acidimicrobiia</taxon>
        <taxon>Acidimicrobiales</taxon>
        <taxon>Acidimicrobiaceae</taxon>
        <taxon>Acidithrix</taxon>
    </lineage>
</organism>
<dbReference type="CDD" id="cd06225">
    <property type="entry name" value="HAMP"/>
    <property type="match status" value="1"/>
</dbReference>
<name>A0A0D8HHL3_9ACTN</name>
<dbReference type="Pfam" id="PF00015">
    <property type="entry name" value="MCPsignal"/>
    <property type="match status" value="1"/>
</dbReference>
<keyword evidence="2" id="KW-0997">Cell inner membrane</keyword>
<dbReference type="GO" id="GO:0005886">
    <property type="term" value="C:plasma membrane"/>
    <property type="evidence" value="ECO:0007669"/>
    <property type="project" value="UniProtKB-SubCell"/>
</dbReference>
<evidence type="ECO:0000259" key="10">
    <source>
        <dbReference type="PROSITE" id="PS50192"/>
    </source>
</evidence>
<evidence type="ECO:0000256" key="2">
    <source>
        <dbReference type="ARBA" id="ARBA00022519"/>
    </source>
</evidence>
<dbReference type="GO" id="GO:0004888">
    <property type="term" value="F:transmembrane signaling receptor activity"/>
    <property type="evidence" value="ECO:0007669"/>
    <property type="project" value="InterPro"/>
</dbReference>
<dbReference type="InterPro" id="IPR004089">
    <property type="entry name" value="MCPsignal_dom"/>
</dbReference>
<dbReference type="SMART" id="SM00283">
    <property type="entry name" value="MA"/>
    <property type="match status" value="1"/>
</dbReference>
<comment type="caution">
    <text evidence="12">The sequence shown here is derived from an EMBL/GenBank/DDBJ whole genome shotgun (WGS) entry which is preliminary data.</text>
</comment>
<dbReference type="SUPFAM" id="SSF58104">
    <property type="entry name" value="Methyl-accepting chemotaxis protein (MCP) signaling domain"/>
    <property type="match status" value="1"/>
</dbReference>
<dbReference type="GO" id="GO:0006935">
    <property type="term" value="P:chemotaxis"/>
    <property type="evidence" value="ECO:0007669"/>
    <property type="project" value="InterPro"/>
</dbReference>
<dbReference type="InterPro" id="IPR003660">
    <property type="entry name" value="HAMP_dom"/>
</dbReference>
<evidence type="ECO:0000256" key="4">
    <source>
        <dbReference type="ARBA" id="ARBA00022989"/>
    </source>
</evidence>
<dbReference type="InterPro" id="IPR000727">
    <property type="entry name" value="T_SNARE_dom"/>
</dbReference>
<evidence type="ECO:0000259" key="9">
    <source>
        <dbReference type="PROSITE" id="PS50111"/>
    </source>
</evidence>